<organism evidence="1">
    <name type="scientific">viral metagenome</name>
    <dbReference type="NCBI Taxonomy" id="1070528"/>
    <lineage>
        <taxon>unclassified sequences</taxon>
        <taxon>metagenomes</taxon>
        <taxon>organismal metagenomes</taxon>
    </lineage>
</organism>
<evidence type="ECO:0000313" key="1">
    <source>
        <dbReference type="EMBL" id="QJA62678.1"/>
    </source>
</evidence>
<name>A0A6M3IZC6_9ZZZZ</name>
<sequence length="117" mass="13832">MTIKAERECKAREYCINGILWPDRDCGVTVQRLRHDLSDVCRFSNYRDMTCKLRDNRMERSRESKEVVKWSWCGSPFGEAGSNEMECVRMKVKNRYYKDALRGEEVKDANLLCYCLS</sequence>
<dbReference type="EMBL" id="MT141478">
    <property type="protein sequence ID" value="QJA62678.1"/>
    <property type="molecule type" value="Genomic_DNA"/>
</dbReference>
<evidence type="ECO:0000313" key="2">
    <source>
        <dbReference type="EMBL" id="QJA79845.1"/>
    </source>
</evidence>
<dbReference type="AlphaFoldDB" id="A0A6M3IZC6"/>
<gene>
    <name evidence="2" type="ORF">MM415A00827_0038</name>
    <name evidence="1" type="ORF">MM415B00742_0018</name>
</gene>
<dbReference type="EMBL" id="MT142396">
    <property type="protein sequence ID" value="QJA79845.1"/>
    <property type="molecule type" value="Genomic_DNA"/>
</dbReference>
<protein>
    <submittedName>
        <fullName evidence="1">Uncharacterized protein</fullName>
    </submittedName>
</protein>
<proteinExistence type="predicted"/>
<accession>A0A6M3IZC6</accession>
<reference evidence="1" key="1">
    <citation type="submission" date="2020-03" db="EMBL/GenBank/DDBJ databases">
        <title>The deep terrestrial virosphere.</title>
        <authorList>
            <person name="Holmfeldt K."/>
            <person name="Nilsson E."/>
            <person name="Simone D."/>
            <person name="Lopez-Fernandez M."/>
            <person name="Wu X."/>
            <person name="de Brujin I."/>
            <person name="Lundin D."/>
            <person name="Andersson A."/>
            <person name="Bertilsson S."/>
            <person name="Dopson M."/>
        </authorList>
    </citation>
    <scope>NUCLEOTIDE SEQUENCE</scope>
    <source>
        <strain evidence="2">MM415A00827</strain>
        <strain evidence="1">MM415B00742</strain>
    </source>
</reference>